<evidence type="ECO:0000313" key="2">
    <source>
        <dbReference type="EMBL" id="BBE20893.1"/>
    </source>
</evidence>
<dbReference type="AlphaFoldDB" id="A0A5K7SH80"/>
<dbReference type="RefSeq" id="WP_318348983.1">
    <property type="nucleotide sequence ID" value="NZ_AP018694.1"/>
</dbReference>
<feature type="domain" description="Mce/MlaD" evidence="1">
    <location>
        <begin position="38"/>
        <end position="112"/>
    </location>
</feature>
<evidence type="ECO:0000259" key="1">
    <source>
        <dbReference type="Pfam" id="PF02470"/>
    </source>
</evidence>
<dbReference type="InterPro" id="IPR003399">
    <property type="entry name" value="Mce/MlaD"/>
</dbReference>
<accession>A0A5K7SH80</accession>
<dbReference type="EMBL" id="AP018694">
    <property type="protein sequence ID" value="BBE20893.1"/>
    <property type="molecule type" value="Genomic_DNA"/>
</dbReference>
<organism evidence="2 3">
    <name type="scientific">Aquipluma nitroreducens</name>
    <dbReference type="NCBI Taxonomy" id="2010828"/>
    <lineage>
        <taxon>Bacteria</taxon>
        <taxon>Pseudomonadati</taxon>
        <taxon>Bacteroidota</taxon>
        <taxon>Bacteroidia</taxon>
        <taxon>Marinilabiliales</taxon>
        <taxon>Prolixibacteraceae</taxon>
        <taxon>Aquipluma</taxon>
    </lineage>
</organism>
<dbReference type="PANTHER" id="PTHR33371">
    <property type="entry name" value="INTERMEMBRANE PHOSPHOLIPID TRANSPORT SYSTEM BINDING PROTEIN MLAD-RELATED"/>
    <property type="match status" value="1"/>
</dbReference>
<keyword evidence="3" id="KW-1185">Reference proteome</keyword>
<dbReference type="Proteomes" id="UP001193389">
    <property type="component" value="Chromosome"/>
</dbReference>
<proteinExistence type="predicted"/>
<reference evidence="2" key="1">
    <citation type="journal article" date="2020" name="Int. J. Syst. Evol. Microbiol.">
        <title>Aquipluma nitroreducens gen. nov. sp. nov., a novel facultatively anaerobic bacterium isolated from a freshwater lake.</title>
        <authorList>
            <person name="Watanabe M."/>
            <person name="Kojima H."/>
            <person name="Fukui M."/>
        </authorList>
    </citation>
    <scope>NUCLEOTIDE SEQUENCE</scope>
    <source>
        <strain evidence="2">MeG22</strain>
    </source>
</reference>
<dbReference type="Pfam" id="PF02470">
    <property type="entry name" value="MlaD"/>
    <property type="match status" value="1"/>
</dbReference>
<protein>
    <submittedName>
        <fullName evidence="2">ABC transporter-related permease with MCE domain</fullName>
    </submittedName>
</protein>
<gene>
    <name evidence="2" type="ORF">AQPE_5088</name>
</gene>
<sequence>MIKISKYTKLGFLVIACLAILVWGTNFLKGIDILKRNTNYYVVYDKIDGLLKSSSITINGYQVGQVSDIELMKDYSGRLFVTLSLQGNYKIAKGSTAKIVSSDIMGTKSIKMEIVHSGEYYQPNDTIPGATEGDLKEQVSMQVLPLKKKAEELIASLDSALTVITYVFNEKTRANLTESFENINRTVANIESASAELNKIIGSGKINSIVTNLDSITTKINQNSGQITNIVKNFSSLSDSLSKLNISPVFAEISSSVAGINKIIQKLNTTDSSAGLLINDPVLYQNLNNLSSSLDLLLKDVRNNPKRYVHFSAFNIGKDVYITAKPSTPDEKDQIIYKVHLISSPAKLSTESAFFKGLGKIEEMKVSETYNYMAGKSSDFEKISALLETARINFPDATLVAFKNGRKIKLEKAIKKLPN</sequence>
<evidence type="ECO:0000313" key="3">
    <source>
        <dbReference type="Proteomes" id="UP001193389"/>
    </source>
</evidence>
<dbReference type="InterPro" id="IPR052336">
    <property type="entry name" value="MlaD_Phospholipid_Transporter"/>
</dbReference>
<name>A0A5K7SH80_9BACT</name>
<dbReference type="PANTHER" id="PTHR33371:SF4">
    <property type="entry name" value="INTERMEMBRANE PHOSPHOLIPID TRANSPORT SYSTEM BINDING PROTEIN MLAD"/>
    <property type="match status" value="1"/>
</dbReference>
<dbReference type="KEGG" id="anf:AQPE_5088"/>